<gene>
    <name evidence="1" type="ORF">Acr_00g0024600</name>
</gene>
<proteinExistence type="predicted"/>
<dbReference type="AlphaFoldDB" id="A0A7J0DDF9"/>
<keyword evidence="2" id="KW-1185">Reference proteome</keyword>
<comment type="caution">
    <text evidence="1">The sequence shown here is derived from an EMBL/GenBank/DDBJ whole genome shotgun (WGS) entry which is preliminary data.</text>
</comment>
<name>A0A7J0DDF9_9ERIC</name>
<evidence type="ECO:0000313" key="1">
    <source>
        <dbReference type="EMBL" id="GFS32781.1"/>
    </source>
</evidence>
<evidence type="ECO:0000313" key="2">
    <source>
        <dbReference type="Proteomes" id="UP000585474"/>
    </source>
</evidence>
<dbReference type="Proteomes" id="UP000585474">
    <property type="component" value="Unassembled WGS sequence"/>
</dbReference>
<sequence>MKALITVDALIKQTESPFMERVMKVRVLSRFKLPSQLGVYEGKTNPMDHLDSYKNLMMLQGVRKKNVSHLFTVHQKDGESLKDNVRCFNQVVLKVEDSNKKVVVMAVMEGLCPGLLFDFLSKSIPATLSALQNKADKYIAAKDSHLTHGSHLAHGSHFFHSFHFLHGSHLAHGSHLTHHSEDEVNLANLHLAIHCKDEMTLRLYLHYVPTFMVHPPYGRRGHYPEVTKVITPKSNYRGQIPSLKNNSNC</sequence>
<reference evidence="2" key="1">
    <citation type="submission" date="2019-07" db="EMBL/GenBank/DDBJ databases">
        <title>De Novo Assembly of kiwifruit Actinidia rufa.</title>
        <authorList>
            <person name="Sugita-Konishi S."/>
            <person name="Sato K."/>
            <person name="Mori E."/>
            <person name="Abe Y."/>
            <person name="Kisaki G."/>
            <person name="Hamano K."/>
            <person name="Suezawa K."/>
            <person name="Otani M."/>
            <person name="Fukuda T."/>
            <person name="Manabe T."/>
            <person name="Gomi K."/>
            <person name="Tabuchi M."/>
            <person name="Akimitsu K."/>
            <person name="Kataoka I."/>
        </authorList>
    </citation>
    <scope>NUCLEOTIDE SEQUENCE [LARGE SCALE GENOMIC DNA]</scope>
    <source>
        <strain evidence="2">cv. Fuchu</strain>
    </source>
</reference>
<protein>
    <submittedName>
        <fullName evidence="1">Uncharacterized protein</fullName>
    </submittedName>
</protein>
<organism evidence="1 2">
    <name type="scientific">Actinidia rufa</name>
    <dbReference type="NCBI Taxonomy" id="165716"/>
    <lineage>
        <taxon>Eukaryota</taxon>
        <taxon>Viridiplantae</taxon>
        <taxon>Streptophyta</taxon>
        <taxon>Embryophyta</taxon>
        <taxon>Tracheophyta</taxon>
        <taxon>Spermatophyta</taxon>
        <taxon>Magnoliopsida</taxon>
        <taxon>eudicotyledons</taxon>
        <taxon>Gunneridae</taxon>
        <taxon>Pentapetalae</taxon>
        <taxon>asterids</taxon>
        <taxon>Ericales</taxon>
        <taxon>Actinidiaceae</taxon>
        <taxon>Actinidia</taxon>
    </lineage>
</organism>
<accession>A0A7J0DDF9</accession>
<dbReference type="EMBL" id="BJWL01000172">
    <property type="protein sequence ID" value="GFS32781.1"/>
    <property type="molecule type" value="Genomic_DNA"/>
</dbReference>